<feature type="domain" description="RING-type" evidence="15">
    <location>
        <begin position="153"/>
        <end position="199"/>
    </location>
</feature>
<keyword evidence="8" id="KW-0479">Metal-binding</keyword>
<feature type="domain" description="RING-type" evidence="17">
    <location>
        <begin position="149"/>
        <end position="334"/>
    </location>
</feature>
<dbReference type="Pfam" id="PF01485">
    <property type="entry name" value="IBR"/>
    <property type="match status" value="1"/>
</dbReference>
<feature type="compositionally biased region" description="Low complexity" evidence="14">
    <location>
        <begin position="525"/>
        <end position="539"/>
    </location>
</feature>
<dbReference type="EMBL" id="AWWV01009187">
    <property type="protein sequence ID" value="OMO87652.1"/>
    <property type="molecule type" value="Genomic_DNA"/>
</dbReference>
<evidence type="ECO:0000259" key="15">
    <source>
        <dbReference type="PROSITE" id="PS50089"/>
    </source>
</evidence>
<evidence type="ECO:0000259" key="16">
    <source>
        <dbReference type="PROSITE" id="PS50199"/>
    </source>
</evidence>
<reference evidence="18 19" key="1">
    <citation type="submission" date="2013-09" db="EMBL/GenBank/DDBJ databases">
        <title>Corchorus capsularis genome sequencing.</title>
        <authorList>
            <person name="Alam M."/>
            <person name="Haque M.S."/>
            <person name="Islam M.S."/>
            <person name="Emdad E.M."/>
            <person name="Islam M.M."/>
            <person name="Ahmed B."/>
            <person name="Halim A."/>
            <person name="Hossen Q.M.M."/>
            <person name="Hossain M.Z."/>
            <person name="Ahmed R."/>
            <person name="Khan M.M."/>
            <person name="Islam R."/>
            <person name="Rashid M.M."/>
            <person name="Khan S.A."/>
            <person name="Rahman M.S."/>
            <person name="Alam M."/>
        </authorList>
    </citation>
    <scope>NUCLEOTIDE SEQUENCE [LARGE SCALE GENOMIC DNA]</scope>
    <source>
        <strain evidence="19">cv. CVL-1</strain>
        <tissue evidence="18">Whole seedling</tissue>
    </source>
</reference>
<dbReference type="InterPro" id="IPR045840">
    <property type="entry name" value="Ariadne"/>
</dbReference>
<comment type="function">
    <text evidence="3">Might act as an E3 ubiquitin-protein ligase, or as part of E3 complex, which accepts ubiquitin from specific E2 ubiquitin-conjugating enzymes and then transfers it to substrates.</text>
</comment>
<dbReference type="PROSITE" id="PS51873">
    <property type="entry name" value="TRIAD"/>
    <property type="match status" value="1"/>
</dbReference>
<dbReference type="Gene3D" id="3.30.40.10">
    <property type="entry name" value="Zinc/RING finger domain, C3HC4 (zinc finger)"/>
    <property type="match status" value="1"/>
</dbReference>
<evidence type="ECO:0000256" key="11">
    <source>
        <dbReference type="ARBA" id="ARBA00022786"/>
    </source>
</evidence>
<dbReference type="STRING" id="210143.A0A1R3IYI7"/>
<feature type="compositionally biased region" description="Acidic residues" evidence="14">
    <location>
        <begin position="10"/>
        <end position="24"/>
    </location>
</feature>
<protein>
    <recommendedName>
        <fullName evidence="6">RBR-type E3 ubiquitin transferase</fullName>
        <ecNumber evidence="6">2.3.2.31</ecNumber>
    </recommendedName>
</protein>
<dbReference type="Pfam" id="PF21235">
    <property type="entry name" value="UBA_ARI1"/>
    <property type="match status" value="1"/>
</dbReference>
<dbReference type="InterPro" id="IPR001841">
    <property type="entry name" value="Znf_RING"/>
</dbReference>
<evidence type="ECO:0000256" key="12">
    <source>
        <dbReference type="ARBA" id="ARBA00022833"/>
    </source>
</evidence>
<evidence type="ECO:0000256" key="14">
    <source>
        <dbReference type="SAM" id="MobiDB-lite"/>
    </source>
</evidence>
<dbReference type="Gramene" id="OMO87652">
    <property type="protein sequence ID" value="OMO87652"/>
    <property type="gene ID" value="CCACVL1_08848"/>
</dbReference>
<evidence type="ECO:0000256" key="6">
    <source>
        <dbReference type="ARBA" id="ARBA00012251"/>
    </source>
</evidence>
<dbReference type="Pfam" id="PF19422">
    <property type="entry name" value="Ariadne"/>
    <property type="match status" value="1"/>
</dbReference>
<feature type="region of interest" description="Disordered" evidence="14">
    <location>
        <begin position="508"/>
        <end position="539"/>
    </location>
</feature>
<evidence type="ECO:0000259" key="17">
    <source>
        <dbReference type="PROSITE" id="PS51873"/>
    </source>
</evidence>
<comment type="catalytic activity">
    <reaction evidence="1">
        <text>[E2 ubiquitin-conjugating enzyme]-S-ubiquitinyl-L-cysteine + [acceptor protein]-L-lysine = [E2 ubiquitin-conjugating enzyme]-L-cysteine + [acceptor protein]-N(6)-ubiquitinyl-L-lysine.</text>
        <dbReference type="EC" id="2.3.2.31"/>
    </reaction>
</comment>
<dbReference type="Pfam" id="PF22605">
    <property type="entry name" value="IBR_2"/>
    <property type="match status" value="1"/>
</dbReference>
<dbReference type="UniPathway" id="UPA00143"/>
<evidence type="ECO:0000256" key="9">
    <source>
        <dbReference type="ARBA" id="ARBA00022737"/>
    </source>
</evidence>
<evidence type="ECO:0000256" key="4">
    <source>
        <dbReference type="ARBA" id="ARBA00004906"/>
    </source>
</evidence>
<evidence type="ECO:0000256" key="10">
    <source>
        <dbReference type="ARBA" id="ARBA00022771"/>
    </source>
</evidence>
<feature type="region of interest" description="Disordered" evidence="14">
    <location>
        <begin position="1"/>
        <end position="24"/>
    </location>
</feature>
<name>A0A1R3IYI7_COCAP</name>
<comment type="cofactor">
    <cofactor evidence="2">
        <name>Zn(2+)</name>
        <dbReference type="ChEBI" id="CHEBI:29105"/>
    </cofactor>
</comment>
<dbReference type="CDD" id="cd20346">
    <property type="entry name" value="BRcat_RBR_ANKIB1"/>
    <property type="match status" value="1"/>
</dbReference>
<dbReference type="SUPFAM" id="SSF57850">
    <property type="entry name" value="RING/U-box"/>
    <property type="match status" value="3"/>
</dbReference>
<dbReference type="SMART" id="SM00647">
    <property type="entry name" value="IBR"/>
    <property type="match status" value="2"/>
</dbReference>
<evidence type="ECO:0000313" key="18">
    <source>
        <dbReference type="EMBL" id="OMO87652.1"/>
    </source>
</evidence>
<dbReference type="InterPro" id="IPR044066">
    <property type="entry name" value="TRIAD_supradom"/>
</dbReference>
<dbReference type="InterPro" id="IPR048962">
    <property type="entry name" value="ARIH1-like_UBL"/>
</dbReference>
<evidence type="ECO:0000256" key="3">
    <source>
        <dbReference type="ARBA" id="ARBA00003976"/>
    </source>
</evidence>
<dbReference type="InterPro" id="IPR031127">
    <property type="entry name" value="E3_UB_ligase_RBR"/>
</dbReference>
<dbReference type="OrthoDB" id="10009520at2759"/>
<evidence type="ECO:0000256" key="2">
    <source>
        <dbReference type="ARBA" id="ARBA00001947"/>
    </source>
</evidence>
<dbReference type="PROSITE" id="PS50199">
    <property type="entry name" value="ZF_RANBP2_2"/>
    <property type="match status" value="1"/>
</dbReference>
<dbReference type="Proteomes" id="UP000188268">
    <property type="component" value="Unassembled WGS sequence"/>
</dbReference>
<proteinExistence type="inferred from homology"/>
<evidence type="ECO:0000256" key="5">
    <source>
        <dbReference type="ARBA" id="ARBA00005884"/>
    </source>
</evidence>
<keyword evidence="9" id="KW-0677">Repeat</keyword>
<dbReference type="GO" id="GO:0008270">
    <property type="term" value="F:zinc ion binding"/>
    <property type="evidence" value="ECO:0007669"/>
    <property type="project" value="UniProtKB-KW"/>
</dbReference>
<evidence type="ECO:0000256" key="1">
    <source>
        <dbReference type="ARBA" id="ARBA00001798"/>
    </source>
</evidence>
<keyword evidence="12" id="KW-0862">Zinc</keyword>
<accession>A0A1R3IYI7</accession>
<dbReference type="GO" id="GO:0061630">
    <property type="term" value="F:ubiquitin protein ligase activity"/>
    <property type="evidence" value="ECO:0007669"/>
    <property type="project" value="UniProtKB-EC"/>
</dbReference>
<dbReference type="Gene3D" id="1.20.120.1750">
    <property type="match status" value="1"/>
</dbReference>
<keyword evidence="10 13" id="KW-0863">Zinc-finger</keyword>
<dbReference type="EC" id="2.3.2.31" evidence="6"/>
<dbReference type="FunFam" id="3.30.40.10:FF:000019">
    <property type="entry name" value="RBR-type E3 ubiquitin transferase"/>
    <property type="match status" value="1"/>
</dbReference>
<evidence type="ECO:0000256" key="7">
    <source>
        <dbReference type="ARBA" id="ARBA00022679"/>
    </source>
</evidence>
<dbReference type="AlphaFoldDB" id="A0A1R3IYI7"/>
<dbReference type="PROSITE" id="PS50089">
    <property type="entry name" value="ZF_RING_2"/>
    <property type="match status" value="1"/>
</dbReference>
<dbReference type="GO" id="GO:0016567">
    <property type="term" value="P:protein ubiquitination"/>
    <property type="evidence" value="ECO:0007669"/>
    <property type="project" value="UniProtKB-UniPathway"/>
</dbReference>
<dbReference type="InterPro" id="IPR001876">
    <property type="entry name" value="Znf_RanBP2"/>
</dbReference>
<dbReference type="FunFam" id="1.20.120.1750:FF:000027">
    <property type="entry name" value="RBR-type E3 ubiquitin transferase"/>
    <property type="match status" value="1"/>
</dbReference>
<dbReference type="InterPro" id="IPR002867">
    <property type="entry name" value="IBR_dom"/>
</dbReference>
<keyword evidence="19" id="KW-1185">Reference proteome</keyword>
<dbReference type="InterPro" id="IPR054694">
    <property type="entry name" value="Parkin-like_IBR"/>
</dbReference>
<comment type="pathway">
    <text evidence="4">Protein modification; protein ubiquitination.</text>
</comment>
<dbReference type="InterPro" id="IPR013083">
    <property type="entry name" value="Znf_RING/FYVE/PHD"/>
</dbReference>
<comment type="similarity">
    <text evidence="5">Belongs to the RBR family. Ariadne subfamily.</text>
</comment>
<evidence type="ECO:0000256" key="8">
    <source>
        <dbReference type="ARBA" id="ARBA00022723"/>
    </source>
</evidence>
<dbReference type="OMA" id="TCAMCTD"/>
<keyword evidence="11" id="KW-0833">Ubl conjugation pathway</keyword>
<comment type="caution">
    <text evidence="18">The sequence shown here is derived from an EMBL/GenBank/DDBJ whole genome shotgun (WGS) entry which is preliminary data.</text>
</comment>
<dbReference type="PANTHER" id="PTHR11685">
    <property type="entry name" value="RBR FAMILY RING FINGER AND IBR DOMAIN-CONTAINING"/>
    <property type="match status" value="1"/>
</dbReference>
<gene>
    <name evidence="18" type="ORF">CCACVL1_08848</name>
</gene>
<keyword evidence="7" id="KW-0808">Transferase</keyword>
<dbReference type="PROSITE" id="PS01358">
    <property type="entry name" value="ZF_RANBP2_1"/>
    <property type="match status" value="1"/>
</dbReference>
<evidence type="ECO:0000256" key="13">
    <source>
        <dbReference type="PROSITE-ProRule" id="PRU00322"/>
    </source>
</evidence>
<sequence>MAASDNEYLSNDDGEDDSYYYYDAESDDEIEILPDACSDGYEDEDQYHLSEDEEAEVPRLHDNRVVLTEADIGQRIKDYIDQVSTVLSIPNNEASILLLHYNWSASKVHDEWFLNENGAREKAGLPVKPLVELSDNKYYELSDHNKYHDEILCGICFDTYPLDEIKSTRCGHPYCNECWSSYIKTAIADGPGCLFLRCPEPSCNAAVTKDLVVNRTIKNCPSPGCENAIEFIAGCGSNDVFCSCTHSFCWNCSEEAHRPVDCETAKKWMAKNSSEAENVNYILAFTKPCPKCRKPIEKNLGCNHMTCRAPCHYQFCWLCLGDWNVHRGSCNRFRESESNEDDIKREKAKNYLQRYTHFYERWATNQNSMKRAIADMKKVEAEQIDILVDVQQQSAGQLKFVTEAWQQIVECRKILAWTYAFGYYLDDEVKTGLFVHLQGQAETGLERLHHCAERELKPFLEQVKPEDRKEEFTTFREKLSKLTGVTKNYFDNLVAALENGLSEVNSINAQSGSKKSRRDQSKKIANANRASPRASAAASQSFQQAPMALPGPWSCIYCTLVNDESATSCKLCGRE</sequence>
<evidence type="ECO:0000313" key="19">
    <source>
        <dbReference type="Proteomes" id="UP000188268"/>
    </source>
</evidence>
<organism evidence="18 19">
    <name type="scientific">Corchorus capsularis</name>
    <name type="common">Jute</name>
    <dbReference type="NCBI Taxonomy" id="210143"/>
    <lineage>
        <taxon>Eukaryota</taxon>
        <taxon>Viridiplantae</taxon>
        <taxon>Streptophyta</taxon>
        <taxon>Embryophyta</taxon>
        <taxon>Tracheophyta</taxon>
        <taxon>Spermatophyta</taxon>
        <taxon>Magnoliopsida</taxon>
        <taxon>eudicotyledons</taxon>
        <taxon>Gunneridae</taxon>
        <taxon>Pentapetalae</taxon>
        <taxon>rosids</taxon>
        <taxon>malvids</taxon>
        <taxon>Malvales</taxon>
        <taxon>Malvaceae</taxon>
        <taxon>Grewioideae</taxon>
        <taxon>Apeibeae</taxon>
        <taxon>Corchorus</taxon>
    </lineage>
</organism>
<feature type="domain" description="RanBP2-type" evidence="16">
    <location>
        <begin position="549"/>
        <end position="575"/>
    </location>
</feature>